<feature type="compositionally biased region" description="Polar residues" evidence="14">
    <location>
        <begin position="759"/>
        <end position="768"/>
    </location>
</feature>
<reference evidence="17 18" key="1">
    <citation type="submission" date="2024-05" db="EMBL/GenBank/DDBJ databases">
        <authorList>
            <person name="Wallberg A."/>
        </authorList>
    </citation>
    <scope>NUCLEOTIDE SEQUENCE [LARGE SCALE GENOMIC DNA]</scope>
</reference>
<dbReference type="InterPro" id="IPR015943">
    <property type="entry name" value="WD40/YVTN_repeat-like_dom_sf"/>
</dbReference>
<dbReference type="Proteomes" id="UP001497623">
    <property type="component" value="Unassembled WGS sequence"/>
</dbReference>
<keyword evidence="6" id="KW-0524">Neurogenesis</keyword>
<evidence type="ECO:0000256" key="4">
    <source>
        <dbReference type="ARBA" id="ARBA00022692"/>
    </source>
</evidence>
<sequence length="806" mass="89649">MNFSLLSTYSTAIVYIITVLNWLAKSNLEPTFRGCQASTQPNRAAQFNDKEVIKFLGNTTHDDHFKLLLPDSSISLLVGGRNLIYNLSLYDLAEQNRLEWHPESLQMNSCYMKGGSKEECQNYIRVLIEKKYGEYLICGTNAYNPTCRDFTLTDGVLERQREFAGRGLCPFDPSHNSTSVYVDDQLYVGTIADFAGLEPLIYREPLRTEQYDLSTLNAPNFVSSFALGDYVYFFFREIAVEYMNCGKTLYSRVARVCRHDKGGPHKFRNKWTSYLKSRLNCSVAGDFPFYFNEIQATTAPVEGRYGGNAETLIYGVFTTPENSIPGSAVCAFTFQKIMDTFEGSFKGQDGVNANWLPVHATQVPEPRPGQCVKDSSTLPDVTLNFIKSHSLMDEAVPAFFDQPLLISTSFQYSGRFTSIEVDPQVRTPDGKNYDVLFVGTDDGKVLKAVNTQSHDSYEKVEPFIIEELKVFEPGTAIISLKVIRPVNKPPRLLVTSRSQIHSIPLWRCNTDKITSCGDCLVLRDPYCVWDKSSRKCRATMNGKEMLQGKEMIQSVASGTHAECKGKPLKKTDQETIRGSHKSELHGNNGAGDNENSSSDEDVVKAAGSPRSESIPLQFTAETLAIAVASATIGALILGFITGFFCGKKCNKDEDNQLYADTDYEYFDQRQNANSRLTGELQEEVTYAEPVLVPQALNKPHNLVLNMSPKTTIKTPGSNTPGGHNHMGGNIGAPLGPSLGLPTTGGPQGPNDIPLHYTPESYSTHGTLRSSEKYGTRGREHRGPRDYDHRLVDGYSTTRSVKKVYLK</sequence>
<evidence type="ECO:0000256" key="11">
    <source>
        <dbReference type="ARBA" id="ARBA00074143"/>
    </source>
</evidence>
<dbReference type="InterPro" id="IPR036352">
    <property type="entry name" value="Semap_dom_sf"/>
</dbReference>
<dbReference type="PANTHER" id="PTHR11036">
    <property type="entry name" value="SEMAPHORIN"/>
    <property type="match status" value="1"/>
</dbReference>
<proteinExistence type="inferred from homology"/>
<keyword evidence="10" id="KW-0325">Glycoprotein</keyword>
<evidence type="ECO:0000256" key="15">
    <source>
        <dbReference type="SAM" id="Phobius"/>
    </source>
</evidence>
<feature type="compositionally biased region" description="Basic and acidic residues" evidence="14">
    <location>
        <begin position="769"/>
        <end position="787"/>
    </location>
</feature>
<keyword evidence="18" id="KW-1185">Reference proteome</keyword>
<name>A0AAV2PYS0_MEGNR</name>
<evidence type="ECO:0000256" key="12">
    <source>
        <dbReference type="ARBA" id="ARBA00083066"/>
    </source>
</evidence>
<dbReference type="SUPFAM" id="SSF103575">
    <property type="entry name" value="Plexin repeat"/>
    <property type="match status" value="1"/>
</dbReference>
<dbReference type="InterPro" id="IPR042068">
    <property type="entry name" value="SEM1A_sema_dom"/>
</dbReference>
<evidence type="ECO:0000313" key="18">
    <source>
        <dbReference type="Proteomes" id="UP001497623"/>
    </source>
</evidence>
<dbReference type="GO" id="GO:0005886">
    <property type="term" value="C:plasma membrane"/>
    <property type="evidence" value="ECO:0007669"/>
    <property type="project" value="TreeGrafter"/>
</dbReference>
<dbReference type="Pfam" id="PF01403">
    <property type="entry name" value="Sema"/>
    <property type="match status" value="1"/>
</dbReference>
<protein>
    <recommendedName>
        <fullName evidence="11">Semaphorin-1A</fullName>
    </recommendedName>
    <alternativeName>
        <fullName evidence="12">Semaphorin-I</fullName>
    </alternativeName>
</protein>
<dbReference type="SMART" id="SM00630">
    <property type="entry name" value="Sema"/>
    <property type="match status" value="1"/>
</dbReference>
<dbReference type="Pfam" id="PF01437">
    <property type="entry name" value="PSI"/>
    <property type="match status" value="1"/>
</dbReference>
<feature type="non-terminal residue" evidence="17">
    <location>
        <position position="806"/>
    </location>
</feature>
<evidence type="ECO:0000256" key="5">
    <source>
        <dbReference type="ARBA" id="ARBA00022782"/>
    </source>
</evidence>
<dbReference type="AlphaFoldDB" id="A0AAV2PYS0"/>
<evidence type="ECO:0000256" key="10">
    <source>
        <dbReference type="ARBA" id="ARBA00023180"/>
    </source>
</evidence>
<keyword evidence="3" id="KW-0217">Developmental protein</keyword>
<comment type="subcellular location">
    <subcellularLocation>
        <location evidence="1">Membrane</location>
    </subcellularLocation>
</comment>
<dbReference type="CDD" id="cd11237">
    <property type="entry name" value="Sema_1A"/>
    <property type="match status" value="1"/>
</dbReference>
<keyword evidence="4 15" id="KW-0812">Transmembrane</keyword>
<dbReference type="InterPro" id="IPR027231">
    <property type="entry name" value="Semaphorin"/>
</dbReference>
<comment type="similarity">
    <text evidence="2">Belongs to the semaphorin family.</text>
</comment>
<dbReference type="InterPro" id="IPR001627">
    <property type="entry name" value="Semap_dom"/>
</dbReference>
<dbReference type="EMBL" id="CAXKWB010002110">
    <property type="protein sequence ID" value="CAL4066216.1"/>
    <property type="molecule type" value="Genomic_DNA"/>
</dbReference>
<comment type="caution">
    <text evidence="13">Lacks conserved residue(s) required for the propagation of feature annotation.</text>
</comment>
<dbReference type="PANTHER" id="PTHR11036:SF127">
    <property type="entry name" value="SEMAPHORIN-1A"/>
    <property type="match status" value="1"/>
</dbReference>
<evidence type="ECO:0000256" key="7">
    <source>
        <dbReference type="ARBA" id="ARBA00022989"/>
    </source>
</evidence>
<feature type="transmembrane region" description="Helical" evidence="15">
    <location>
        <begin position="6"/>
        <end position="24"/>
    </location>
</feature>
<dbReference type="SMART" id="SM00423">
    <property type="entry name" value="PSI"/>
    <property type="match status" value="1"/>
</dbReference>
<dbReference type="Gene3D" id="3.30.1680.10">
    <property type="entry name" value="ligand-binding face of the semaphorins, domain 2"/>
    <property type="match status" value="1"/>
</dbReference>
<evidence type="ECO:0000256" key="2">
    <source>
        <dbReference type="ARBA" id="ARBA00009492"/>
    </source>
</evidence>
<feature type="transmembrane region" description="Helical" evidence="15">
    <location>
        <begin position="623"/>
        <end position="644"/>
    </location>
</feature>
<feature type="region of interest" description="Disordered" evidence="14">
    <location>
        <begin position="559"/>
        <end position="611"/>
    </location>
</feature>
<dbReference type="Gene3D" id="2.130.10.10">
    <property type="entry name" value="YVTN repeat-like/Quinoprotein amine dehydrogenase"/>
    <property type="match status" value="1"/>
</dbReference>
<evidence type="ECO:0000256" key="6">
    <source>
        <dbReference type="ARBA" id="ARBA00022902"/>
    </source>
</evidence>
<evidence type="ECO:0000256" key="8">
    <source>
        <dbReference type="ARBA" id="ARBA00023136"/>
    </source>
</evidence>
<keyword evidence="8 15" id="KW-0472">Membrane</keyword>
<evidence type="ECO:0000256" key="13">
    <source>
        <dbReference type="PROSITE-ProRule" id="PRU00352"/>
    </source>
</evidence>
<comment type="caution">
    <text evidence="17">The sequence shown here is derived from an EMBL/GenBank/DDBJ whole genome shotgun (WGS) entry which is preliminary data.</text>
</comment>
<accession>A0AAV2PYS0</accession>
<evidence type="ECO:0000313" key="17">
    <source>
        <dbReference type="EMBL" id="CAL4066216.1"/>
    </source>
</evidence>
<evidence type="ECO:0000256" key="1">
    <source>
        <dbReference type="ARBA" id="ARBA00004370"/>
    </source>
</evidence>
<dbReference type="GO" id="GO:0030335">
    <property type="term" value="P:positive regulation of cell migration"/>
    <property type="evidence" value="ECO:0007669"/>
    <property type="project" value="TreeGrafter"/>
</dbReference>
<dbReference type="GO" id="GO:0071526">
    <property type="term" value="P:semaphorin-plexin signaling pathway"/>
    <property type="evidence" value="ECO:0007669"/>
    <property type="project" value="TreeGrafter"/>
</dbReference>
<feature type="compositionally biased region" description="Low complexity" evidence="14">
    <location>
        <begin position="734"/>
        <end position="744"/>
    </location>
</feature>
<feature type="domain" description="Sema" evidence="16">
    <location>
        <begin position="36"/>
        <end position="505"/>
    </location>
</feature>
<gene>
    <name evidence="17" type="ORF">MNOR_LOCUS5463</name>
</gene>
<dbReference type="SUPFAM" id="SSF101912">
    <property type="entry name" value="Sema domain"/>
    <property type="match status" value="1"/>
</dbReference>
<evidence type="ECO:0000259" key="16">
    <source>
        <dbReference type="PROSITE" id="PS51004"/>
    </source>
</evidence>
<dbReference type="InterPro" id="IPR002165">
    <property type="entry name" value="Plexin_repeat"/>
</dbReference>
<dbReference type="PROSITE" id="PS51004">
    <property type="entry name" value="SEMA"/>
    <property type="match status" value="1"/>
</dbReference>
<evidence type="ECO:0000256" key="3">
    <source>
        <dbReference type="ARBA" id="ARBA00022473"/>
    </source>
</evidence>
<dbReference type="GO" id="GO:0007411">
    <property type="term" value="P:axon guidance"/>
    <property type="evidence" value="ECO:0007669"/>
    <property type="project" value="TreeGrafter"/>
</dbReference>
<dbReference type="GO" id="GO:0030215">
    <property type="term" value="F:semaphorin receptor binding"/>
    <property type="evidence" value="ECO:0007669"/>
    <property type="project" value="InterPro"/>
</dbReference>
<evidence type="ECO:0000256" key="14">
    <source>
        <dbReference type="SAM" id="MobiDB-lite"/>
    </source>
</evidence>
<evidence type="ECO:0000256" key="9">
    <source>
        <dbReference type="ARBA" id="ARBA00023157"/>
    </source>
</evidence>
<dbReference type="FunFam" id="2.130.10.10:FF:000346">
    <property type="entry name" value="Sema-1a, isoform D"/>
    <property type="match status" value="1"/>
</dbReference>
<dbReference type="FunFam" id="3.30.1680.10:FF:000016">
    <property type="entry name" value="Putative Semaphorin-6B"/>
    <property type="match status" value="1"/>
</dbReference>
<dbReference type="GO" id="GO:0045499">
    <property type="term" value="F:chemorepellent activity"/>
    <property type="evidence" value="ECO:0007669"/>
    <property type="project" value="TreeGrafter"/>
</dbReference>
<keyword evidence="5" id="KW-0221">Differentiation</keyword>
<dbReference type="InterPro" id="IPR016201">
    <property type="entry name" value="PSI"/>
</dbReference>
<feature type="region of interest" description="Disordered" evidence="14">
    <location>
        <begin position="734"/>
        <end position="787"/>
    </location>
</feature>
<keyword evidence="7 15" id="KW-1133">Transmembrane helix</keyword>
<feature type="compositionally biased region" description="Basic and acidic residues" evidence="14">
    <location>
        <begin position="561"/>
        <end position="584"/>
    </location>
</feature>
<keyword evidence="9" id="KW-1015">Disulfide bond</keyword>
<organism evidence="17 18">
    <name type="scientific">Meganyctiphanes norvegica</name>
    <name type="common">Northern krill</name>
    <name type="synonym">Thysanopoda norvegica</name>
    <dbReference type="NCBI Taxonomy" id="48144"/>
    <lineage>
        <taxon>Eukaryota</taxon>
        <taxon>Metazoa</taxon>
        <taxon>Ecdysozoa</taxon>
        <taxon>Arthropoda</taxon>
        <taxon>Crustacea</taxon>
        <taxon>Multicrustacea</taxon>
        <taxon>Malacostraca</taxon>
        <taxon>Eumalacostraca</taxon>
        <taxon>Eucarida</taxon>
        <taxon>Euphausiacea</taxon>
        <taxon>Euphausiidae</taxon>
        <taxon>Meganyctiphanes</taxon>
    </lineage>
</organism>